<feature type="transmembrane region" description="Helical" evidence="1">
    <location>
        <begin position="210"/>
        <end position="233"/>
    </location>
</feature>
<evidence type="ECO:0000256" key="1">
    <source>
        <dbReference type="SAM" id="Phobius"/>
    </source>
</evidence>
<keyword evidence="1" id="KW-0472">Membrane</keyword>
<keyword evidence="1" id="KW-1133">Transmembrane helix</keyword>
<gene>
    <name evidence="2" type="ORF">SAMEA2070301_04690</name>
</gene>
<evidence type="ECO:0000313" key="2">
    <source>
        <dbReference type="EMBL" id="SIB86338.1"/>
    </source>
</evidence>
<dbReference type="Pfam" id="PF11139">
    <property type="entry name" value="SfLAP"/>
    <property type="match status" value="1"/>
</dbReference>
<organism evidence="2 3">
    <name type="scientific">Mycobacteroides abscessus subsp. abscessus</name>
    <dbReference type="NCBI Taxonomy" id="1185650"/>
    <lineage>
        <taxon>Bacteria</taxon>
        <taxon>Bacillati</taxon>
        <taxon>Actinomycetota</taxon>
        <taxon>Actinomycetes</taxon>
        <taxon>Mycobacteriales</taxon>
        <taxon>Mycobacteriaceae</taxon>
        <taxon>Mycobacteroides</taxon>
        <taxon>Mycobacteroides abscessus</taxon>
    </lineage>
</organism>
<dbReference type="AlphaFoldDB" id="A0AB38D554"/>
<protein>
    <submittedName>
        <fullName evidence="2">Protein of uncharacterized function (DUF2910)</fullName>
    </submittedName>
</protein>
<accession>A0AB38D554</accession>
<reference evidence="2 3" key="1">
    <citation type="submission" date="2016-11" db="EMBL/GenBank/DDBJ databases">
        <authorList>
            <consortium name="Pathogen Informatics"/>
        </authorList>
    </citation>
    <scope>NUCLEOTIDE SEQUENCE [LARGE SCALE GENOMIC DNA]</scope>
    <source>
        <strain evidence="2 3">104</strain>
    </source>
</reference>
<dbReference type="Proteomes" id="UP000185210">
    <property type="component" value="Unassembled WGS sequence"/>
</dbReference>
<name>A0AB38D554_9MYCO</name>
<sequence length="310" mass="33071">MDSVGSDTPSPDTKAKTIRTQRFARSPIGIAARIGCEFPQENAPVSVVFGPVWGLLLAMAIMFAVNPVLLAVIVLMISRPRPVQNLAAYWLGSMIVSLAGLLVPLAVLHVAPSFRSFVENMAVPGSNVTTRVVNLGMGLLMLSIATLLAVRALRERTHIPVAASNVPTVDSEKPRPITSPFGVSSNSGVAAGSIFRRVLRHLQIAWEQGALWVAFVFGLCGLPPPMLVIFVLTPVVASGSTIGTQIIAVIAFVFGMFTVAELTLICYLIAPARTIAVLQPLHDWALAHRRQMLITIFSIAGIIQVINGVA</sequence>
<evidence type="ECO:0000313" key="3">
    <source>
        <dbReference type="Proteomes" id="UP000185210"/>
    </source>
</evidence>
<dbReference type="InterPro" id="IPR021315">
    <property type="entry name" value="Gap/Sap"/>
</dbReference>
<feature type="transmembrane region" description="Helical" evidence="1">
    <location>
        <begin position="89"/>
        <end position="111"/>
    </location>
</feature>
<feature type="transmembrane region" description="Helical" evidence="1">
    <location>
        <begin position="131"/>
        <end position="150"/>
    </location>
</feature>
<feature type="transmembrane region" description="Helical" evidence="1">
    <location>
        <begin position="245"/>
        <end position="270"/>
    </location>
</feature>
<proteinExistence type="predicted"/>
<dbReference type="EMBL" id="FSHM01000009">
    <property type="protein sequence ID" value="SIB86338.1"/>
    <property type="molecule type" value="Genomic_DNA"/>
</dbReference>
<comment type="caution">
    <text evidence="2">The sequence shown here is derived from an EMBL/GenBank/DDBJ whole genome shotgun (WGS) entry which is preliminary data.</text>
</comment>
<feature type="transmembrane region" description="Helical" evidence="1">
    <location>
        <begin position="52"/>
        <end position="77"/>
    </location>
</feature>
<keyword evidence="1" id="KW-0812">Transmembrane</keyword>